<dbReference type="RefSeq" id="WP_090550757.1">
    <property type="nucleotide sequence ID" value="NZ_FNFP01000001.1"/>
</dbReference>
<proteinExistence type="predicted"/>
<dbReference type="Pfam" id="PF09989">
    <property type="entry name" value="DUF2229"/>
    <property type="match status" value="1"/>
</dbReference>
<reference evidence="2 3" key="1">
    <citation type="submission" date="2016-10" db="EMBL/GenBank/DDBJ databases">
        <authorList>
            <person name="de Groot N.N."/>
        </authorList>
    </citation>
    <scope>NUCLEOTIDE SEQUENCE [LARGE SCALE GENOMIC DNA]</scope>
    <source>
        <strain evidence="2 3">DSM 18346</strain>
    </source>
</reference>
<dbReference type="InterPro" id="IPR051805">
    <property type="entry name" value="Dehydratase_Activator_Redct"/>
</dbReference>
<dbReference type="Proteomes" id="UP000198718">
    <property type="component" value="Unassembled WGS sequence"/>
</dbReference>
<name>A0A1G8ZHJ1_9FIRM</name>
<organism evidence="2 3">
    <name type="scientific">Natronincola ferrireducens</name>
    <dbReference type="NCBI Taxonomy" id="393762"/>
    <lineage>
        <taxon>Bacteria</taxon>
        <taxon>Bacillati</taxon>
        <taxon>Bacillota</taxon>
        <taxon>Clostridia</taxon>
        <taxon>Peptostreptococcales</taxon>
        <taxon>Natronincolaceae</taxon>
        <taxon>Natronincola</taxon>
    </lineage>
</organism>
<dbReference type="InterPro" id="IPR018709">
    <property type="entry name" value="CoA_activase_DUF2229"/>
</dbReference>
<keyword evidence="2" id="KW-0808">Transferase</keyword>
<dbReference type="EMBL" id="FNFP01000001">
    <property type="protein sequence ID" value="SDK14559.1"/>
    <property type="molecule type" value="Genomic_DNA"/>
</dbReference>
<dbReference type="GO" id="GO:0016301">
    <property type="term" value="F:kinase activity"/>
    <property type="evidence" value="ECO:0007669"/>
    <property type="project" value="UniProtKB-KW"/>
</dbReference>
<keyword evidence="2" id="KW-0418">Kinase</keyword>
<dbReference type="AlphaFoldDB" id="A0A1G8ZHJ1"/>
<sequence length="363" mass="41491">MKVSFPYMGTTVVYKKLLELLGHEVVMPPKPSQKTINLGVKYSPEFACFPLKVIMGSYMEAIEKGAEVIVTSGGHGPCRAGFYEKVHSRILKEENYPVEFIVFDSMFRNYKQFYKNILRVKGNSSWHKVGKSLLYVYNMIKKLDILEKEVQRIRAYEVKKGETTKTWEKIQQIFDKAYTKQELEEAYHTGKIWLSEIQQVSVPQKNKIRIGIVGEIYVIMEASINMKLEELLGSLGAEVERAQYLSQWVSYNALPKFINHTHEVEILKKGERYIPIQIGGHAKQTVGHIIDYSERGFDGVVHLMPFGCLPELVSQSIIPKITEELGIPVLTLSIDEQVGTANNLTRIEAFLDLIKGKRSRKIS</sequence>
<evidence type="ECO:0000313" key="3">
    <source>
        <dbReference type="Proteomes" id="UP000198718"/>
    </source>
</evidence>
<gene>
    <name evidence="2" type="ORF">SAMN05660472_00867</name>
</gene>
<keyword evidence="3" id="KW-1185">Reference proteome</keyword>
<evidence type="ECO:0000313" key="2">
    <source>
        <dbReference type="EMBL" id="SDK14559.1"/>
    </source>
</evidence>
<dbReference type="PANTHER" id="PTHR32329:SF2">
    <property type="entry name" value="BIFUNCTIONAL PROTEIN [INCLUDES 2-HYDROXYACYL-COA DEHYDRATASE (N-TER) AND ITS ACTIVATOR DOMAIN (C_TERM)"/>
    <property type="match status" value="1"/>
</dbReference>
<dbReference type="PANTHER" id="PTHR32329">
    <property type="entry name" value="BIFUNCTIONAL PROTEIN [INCLUDES 2-HYDROXYACYL-COA DEHYDRATASE (N-TER) AND ITS ACTIVATOR DOMAIN (C_TERM)-RELATED"/>
    <property type="match status" value="1"/>
</dbReference>
<dbReference type="OrthoDB" id="9780120at2"/>
<accession>A0A1G8ZHJ1</accession>
<protein>
    <submittedName>
        <fullName evidence="2">Predicted nucleotide-binding protein, sugar kinase/HSP70/actin superfamily</fullName>
    </submittedName>
</protein>
<evidence type="ECO:0000259" key="1">
    <source>
        <dbReference type="Pfam" id="PF09989"/>
    </source>
</evidence>
<dbReference type="STRING" id="393762.SAMN05660472_00867"/>
<dbReference type="Gene3D" id="3.40.50.11900">
    <property type="match status" value="1"/>
</dbReference>
<feature type="domain" description="DUF2229" evidence="1">
    <location>
        <begin position="7"/>
        <end position="239"/>
    </location>
</feature>